<sequence length="217" mass="23274">MGFLERRAEQHRQPSRPGDRYRTRQGSNEPLFGAARRANPHPVGLPPATPPDAPATPPQAPASPAPVSGPPVVPARTDPSVLLGRTVLEARVQDILREYGLVPPAGTGPSRVYLARESGVELAADLHGMITTVFLHFHGDDDFAPYTGEIPGGAGRVPRRAGLWASLGHPGGSGDPYRDRYLGDYGPWDKWALDGFHLHAQYADDGETLTRATLTLG</sequence>
<dbReference type="AlphaFoldDB" id="A0A2T0RWT6"/>
<dbReference type="EMBL" id="PVZG01000012">
    <property type="protein sequence ID" value="PRY25656.1"/>
    <property type="molecule type" value="Genomic_DNA"/>
</dbReference>
<evidence type="ECO:0000313" key="2">
    <source>
        <dbReference type="EMBL" id="PRY25656.1"/>
    </source>
</evidence>
<reference evidence="2 3" key="1">
    <citation type="submission" date="2018-03" db="EMBL/GenBank/DDBJ databases">
        <title>Genomic Encyclopedia of Archaeal and Bacterial Type Strains, Phase II (KMG-II): from individual species to whole genera.</title>
        <authorList>
            <person name="Goeker M."/>
        </authorList>
    </citation>
    <scope>NUCLEOTIDE SEQUENCE [LARGE SCALE GENOMIC DNA]</scope>
    <source>
        <strain evidence="2 3">DSM 45348</strain>
    </source>
</reference>
<dbReference type="OrthoDB" id="3297125at2"/>
<dbReference type="RefSeq" id="WP_106128860.1">
    <property type="nucleotide sequence ID" value="NZ_PVZG01000012.1"/>
</dbReference>
<evidence type="ECO:0000256" key="1">
    <source>
        <dbReference type="SAM" id="MobiDB-lite"/>
    </source>
</evidence>
<accession>A0A2T0RWT6</accession>
<feature type="region of interest" description="Disordered" evidence="1">
    <location>
        <begin position="1"/>
        <end position="78"/>
    </location>
</feature>
<protein>
    <submittedName>
        <fullName evidence="2">Uncharacterized protein</fullName>
    </submittedName>
</protein>
<keyword evidence="3" id="KW-1185">Reference proteome</keyword>
<proteinExistence type="predicted"/>
<evidence type="ECO:0000313" key="3">
    <source>
        <dbReference type="Proteomes" id="UP000239209"/>
    </source>
</evidence>
<name>A0A2T0RWT6_9ACTN</name>
<dbReference type="Proteomes" id="UP000239209">
    <property type="component" value="Unassembled WGS sequence"/>
</dbReference>
<organism evidence="2 3">
    <name type="scientific">Pseudosporangium ferrugineum</name>
    <dbReference type="NCBI Taxonomy" id="439699"/>
    <lineage>
        <taxon>Bacteria</taxon>
        <taxon>Bacillati</taxon>
        <taxon>Actinomycetota</taxon>
        <taxon>Actinomycetes</taxon>
        <taxon>Micromonosporales</taxon>
        <taxon>Micromonosporaceae</taxon>
        <taxon>Pseudosporangium</taxon>
    </lineage>
</organism>
<feature type="compositionally biased region" description="Pro residues" evidence="1">
    <location>
        <begin position="43"/>
        <end position="73"/>
    </location>
</feature>
<gene>
    <name evidence="2" type="ORF">CLV70_11222</name>
</gene>
<feature type="compositionally biased region" description="Basic and acidic residues" evidence="1">
    <location>
        <begin position="1"/>
        <end position="22"/>
    </location>
</feature>
<comment type="caution">
    <text evidence="2">The sequence shown here is derived from an EMBL/GenBank/DDBJ whole genome shotgun (WGS) entry which is preliminary data.</text>
</comment>